<comment type="caution">
    <text evidence="1">The sequence shown here is derived from an EMBL/GenBank/DDBJ whole genome shotgun (WGS) entry which is preliminary data.</text>
</comment>
<dbReference type="Proteomes" id="UP000541352">
    <property type="component" value="Unassembled WGS sequence"/>
</dbReference>
<name>A0A7W5ZT60_9BACT</name>
<accession>A0A7W5ZT60</accession>
<evidence type="ECO:0000313" key="1">
    <source>
        <dbReference type="EMBL" id="MBB3841092.1"/>
    </source>
</evidence>
<dbReference type="InterPro" id="IPR018247">
    <property type="entry name" value="EF_Hand_1_Ca_BS"/>
</dbReference>
<evidence type="ECO:0000313" key="2">
    <source>
        <dbReference type="Proteomes" id="UP000541352"/>
    </source>
</evidence>
<sequence length="185" mass="21282">MQPNQPLVPQIEGTSIFIKVCKKVPHLTLQKANEILEKISNREQTHKKPIRAYKCPRCGLFHLTSMTRKQYKNQFKKRFKTNKKMENTTNQPTVLVSEDNSMNIKNKETCKTCKHFGAQGRFGLVKHEGESRFCSAYLFSDEDNENFVSMPDFVVTFGNMNGAKGCLRVNENFGCVNHNPNFDDL</sequence>
<dbReference type="AlphaFoldDB" id="A0A7W5ZT60"/>
<protein>
    <submittedName>
        <fullName evidence="1">Uncharacterized protein</fullName>
    </submittedName>
</protein>
<proteinExistence type="predicted"/>
<organism evidence="1 2">
    <name type="scientific">Runella defluvii</name>
    <dbReference type="NCBI Taxonomy" id="370973"/>
    <lineage>
        <taxon>Bacteria</taxon>
        <taxon>Pseudomonadati</taxon>
        <taxon>Bacteroidota</taxon>
        <taxon>Cytophagia</taxon>
        <taxon>Cytophagales</taxon>
        <taxon>Spirosomataceae</taxon>
        <taxon>Runella</taxon>
    </lineage>
</organism>
<reference evidence="1 2" key="1">
    <citation type="submission" date="2020-08" db="EMBL/GenBank/DDBJ databases">
        <title>Genomic Encyclopedia of Type Strains, Phase IV (KMG-IV): sequencing the most valuable type-strain genomes for metagenomic binning, comparative biology and taxonomic classification.</title>
        <authorList>
            <person name="Goeker M."/>
        </authorList>
    </citation>
    <scope>NUCLEOTIDE SEQUENCE [LARGE SCALE GENOMIC DNA]</scope>
    <source>
        <strain evidence="1 2">DSM 17976</strain>
    </source>
</reference>
<dbReference type="EMBL" id="JACIBY010000014">
    <property type="protein sequence ID" value="MBB3841092.1"/>
    <property type="molecule type" value="Genomic_DNA"/>
</dbReference>
<dbReference type="PROSITE" id="PS00018">
    <property type="entry name" value="EF_HAND_1"/>
    <property type="match status" value="1"/>
</dbReference>
<gene>
    <name evidence="1" type="ORF">FHS57_005113</name>
</gene>
<dbReference type="RefSeq" id="WP_183978528.1">
    <property type="nucleotide sequence ID" value="NZ_JACIBY010000014.1"/>
</dbReference>
<keyword evidence="2" id="KW-1185">Reference proteome</keyword>